<keyword evidence="1" id="KW-0812">Transmembrane</keyword>
<dbReference type="AlphaFoldDB" id="A0A1Q9A0T2"/>
<dbReference type="Proteomes" id="UP000544107">
    <property type="component" value="Unassembled WGS sequence"/>
</dbReference>
<dbReference type="OrthoDB" id="769710at2"/>
<sequence>MKWHLPDLDGIQPTTIAGLLLITMIFSPIQETSMIFVWRGWGLLFPLGVFVSILLVVLLSQPFEAYVNQDLLIIPAALAATAGGFLTAHFLALSDKGREVIDAKTGQRILLVRGDSLFFIPVKYWSYLVALGSLVAIGFALNHYFNGG</sequence>
<keyword evidence="1" id="KW-0472">Membrane</keyword>
<protein>
    <submittedName>
        <fullName evidence="3">Uncharacterized protein</fullName>
    </submittedName>
</protein>
<keyword evidence="4" id="KW-1185">Reference proteome</keyword>
<dbReference type="Proteomes" id="UP000185598">
    <property type="component" value="Unassembled WGS sequence"/>
</dbReference>
<feature type="transmembrane region" description="Helical" evidence="1">
    <location>
        <begin position="72"/>
        <end position="93"/>
    </location>
</feature>
<reference evidence="2 5" key="2">
    <citation type="submission" date="2020-08" db="EMBL/GenBank/DDBJ databases">
        <title>Genomic Encyclopedia of Type Strains, Phase IV (KMG-IV): sequencing the most valuable type-strain genomes for metagenomic binning, comparative biology and taxonomic classification.</title>
        <authorList>
            <person name="Goeker M."/>
        </authorList>
    </citation>
    <scope>NUCLEOTIDE SEQUENCE [LARGE SCALE GENOMIC DNA]</scope>
    <source>
        <strain evidence="2 5">DSM 100021</strain>
    </source>
</reference>
<name>A0A1Q9A0T2_9HYPH</name>
<comment type="caution">
    <text evidence="3">The sequence shown here is derived from an EMBL/GenBank/DDBJ whole genome shotgun (WGS) entry which is preliminary data.</text>
</comment>
<evidence type="ECO:0000313" key="3">
    <source>
        <dbReference type="EMBL" id="OLP48183.1"/>
    </source>
</evidence>
<feature type="transmembrane region" description="Helical" evidence="1">
    <location>
        <begin position="124"/>
        <end position="145"/>
    </location>
</feature>
<proteinExistence type="predicted"/>
<dbReference type="RefSeq" id="WP_075616236.1">
    <property type="nucleotide sequence ID" value="NZ_JACIED010000002.1"/>
</dbReference>
<feature type="transmembrane region" description="Helical" evidence="1">
    <location>
        <begin position="41"/>
        <end position="60"/>
    </location>
</feature>
<feature type="transmembrane region" description="Helical" evidence="1">
    <location>
        <begin position="12"/>
        <end position="29"/>
    </location>
</feature>
<reference evidence="3 4" key="1">
    <citation type="submission" date="2016-09" db="EMBL/GenBank/DDBJ databases">
        <title>Rhizobium oryziradicis sp. nov., isolated from the root of rice.</title>
        <authorList>
            <person name="Zhao J."/>
            <person name="Zhang X."/>
        </authorList>
    </citation>
    <scope>NUCLEOTIDE SEQUENCE [LARGE SCALE GENOMIC DNA]</scope>
    <source>
        <strain evidence="3 4">14971</strain>
    </source>
</reference>
<evidence type="ECO:0000256" key="1">
    <source>
        <dbReference type="SAM" id="Phobius"/>
    </source>
</evidence>
<dbReference type="EMBL" id="JACIED010000002">
    <property type="protein sequence ID" value="MBB4007846.1"/>
    <property type="molecule type" value="Genomic_DNA"/>
</dbReference>
<keyword evidence="1" id="KW-1133">Transmembrane helix</keyword>
<evidence type="ECO:0000313" key="5">
    <source>
        <dbReference type="Proteomes" id="UP000544107"/>
    </source>
</evidence>
<gene>
    <name evidence="3" type="ORF">BJF91_08530</name>
    <name evidence="2" type="ORF">GGQ71_002109</name>
</gene>
<evidence type="ECO:0000313" key="4">
    <source>
        <dbReference type="Proteomes" id="UP000185598"/>
    </source>
</evidence>
<dbReference type="EMBL" id="MKIN01000024">
    <property type="protein sequence ID" value="OLP48183.1"/>
    <property type="molecule type" value="Genomic_DNA"/>
</dbReference>
<accession>A0A1Q9A0T2</accession>
<evidence type="ECO:0000313" key="2">
    <source>
        <dbReference type="EMBL" id="MBB4007846.1"/>
    </source>
</evidence>
<organism evidence="3 4">
    <name type="scientific">Allorhizobium taibaishanense</name>
    <dbReference type="NCBI Taxonomy" id="887144"/>
    <lineage>
        <taxon>Bacteria</taxon>
        <taxon>Pseudomonadati</taxon>
        <taxon>Pseudomonadota</taxon>
        <taxon>Alphaproteobacteria</taxon>
        <taxon>Hyphomicrobiales</taxon>
        <taxon>Rhizobiaceae</taxon>
        <taxon>Rhizobium/Agrobacterium group</taxon>
        <taxon>Allorhizobium</taxon>
    </lineage>
</organism>